<name>A0A8S9XV10_APOLU</name>
<protein>
    <submittedName>
        <fullName evidence="2">Uncharacterized protein</fullName>
    </submittedName>
</protein>
<comment type="caution">
    <text evidence="2">The sequence shown here is derived from an EMBL/GenBank/DDBJ whole genome shotgun (WGS) entry which is preliminary data.</text>
</comment>
<evidence type="ECO:0000256" key="1">
    <source>
        <dbReference type="SAM" id="Phobius"/>
    </source>
</evidence>
<dbReference type="AlphaFoldDB" id="A0A8S9XV10"/>
<gene>
    <name evidence="2" type="ORF">GE061_010476</name>
</gene>
<feature type="transmembrane region" description="Helical" evidence="1">
    <location>
        <begin position="101"/>
        <end position="126"/>
    </location>
</feature>
<feature type="transmembrane region" description="Helical" evidence="1">
    <location>
        <begin position="57"/>
        <end position="81"/>
    </location>
</feature>
<keyword evidence="1" id="KW-1133">Transmembrane helix</keyword>
<proteinExistence type="predicted"/>
<keyword evidence="1" id="KW-0812">Transmembrane</keyword>
<accession>A0A8S9XV10</accession>
<dbReference type="OrthoDB" id="6621752at2759"/>
<organism evidence="2 3">
    <name type="scientific">Apolygus lucorum</name>
    <name type="common">Small green plant bug</name>
    <name type="synonym">Lygocoris lucorum</name>
    <dbReference type="NCBI Taxonomy" id="248454"/>
    <lineage>
        <taxon>Eukaryota</taxon>
        <taxon>Metazoa</taxon>
        <taxon>Ecdysozoa</taxon>
        <taxon>Arthropoda</taxon>
        <taxon>Hexapoda</taxon>
        <taxon>Insecta</taxon>
        <taxon>Pterygota</taxon>
        <taxon>Neoptera</taxon>
        <taxon>Paraneoptera</taxon>
        <taxon>Hemiptera</taxon>
        <taxon>Heteroptera</taxon>
        <taxon>Panheteroptera</taxon>
        <taxon>Cimicomorpha</taxon>
        <taxon>Miridae</taxon>
        <taxon>Mirini</taxon>
        <taxon>Apolygus</taxon>
    </lineage>
</organism>
<reference evidence="2" key="1">
    <citation type="journal article" date="2021" name="Mol. Ecol. Resour.">
        <title>Apolygus lucorum genome provides insights into omnivorousness and mesophyll feeding.</title>
        <authorList>
            <person name="Liu Y."/>
            <person name="Liu H."/>
            <person name="Wang H."/>
            <person name="Huang T."/>
            <person name="Liu B."/>
            <person name="Yang B."/>
            <person name="Yin L."/>
            <person name="Li B."/>
            <person name="Zhang Y."/>
            <person name="Zhang S."/>
            <person name="Jiang F."/>
            <person name="Zhang X."/>
            <person name="Ren Y."/>
            <person name="Wang B."/>
            <person name="Wang S."/>
            <person name="Lu Y."/>
            <person name="Wu K."/>
            <person name="Fan W."/>
            <person name="Wang G."/>
        </authorList>
    </citation>
    <scope>NUCLEOTIDE SEQUENCE</scope>
    <source>
        <strain evidence="2">12Hb</strain>
    </source>
</reference>
<evidence type="ECO:0000313" key="2">
    <source>
        <dbReference type="EMBL" id="KAF6212767.1"/>
    </source>
</evidence>
<dbReference type="Proteomes" id="UP000466442">
    <property type="component" value="Unassembled WGS sequence"/>
</dbReference>
<sequence>MSRRRDKGHEPLGPVYLLRSVKDQVQLFQEKRGILPEENNFVNLIGVIITQCGQAMYAVFTMFLALIPALSIFIYVVNFLLDRVLDIVTTRRKKELWVKGGIFILQLICLFVLLKFILGAIFAPIFSMQITIISKMLFFDED</sequence>
<dbReference type="EMBL" id="WIXP02000003">
    <property type="protein sequence ID" value="KAF6212767.1"/>
    <property type="molecule type" value="Genomic_DNA"/>
</dbReference>
<keyword evidence="3" id="KW-1185">Reference proteome</keyword>
<keyword evidence="1" id="KW-0472">Membrane</keyword>
<evidence type="ECO:0000313" key="3">
    <source>
        <dbReference type="Proteomes" id="UP000466442"/>
    </source>
</evidence>